<dbReference type="AlphaFoldDB" id="A0A0J7YNL3"/>
<gene>
    <name evidence="1" type="ORF">BVRB_038760</name>
</gene>
<protein>
    <submittedName>
        <fullName evidence="1">Uncharacterized protein</fullName>
    </submittedName>
</protein>
<name>A0A0J7YNL3_BETVV</name>
<reference evidence="1 2" key="1">
    <citation type="journal article" date="2014" name="Nature">
        <title>The genome of the recently domesticated crop plant sugar beet (Beta vulgaris).</title>
        <authorList>
            <person name="Dohm J.C."/>
            <person name="Minoche A.E."/>
            <person name="Holtgrawe D."/>
            <person name="Capella-Gutierrez S."/>
            <person name="Zakrzewski F."/>
            <person name="Tafer H."/>
            <person name="Rupp O."/>
            <person name="Sorensen T.R."/>
            <person name="Stracke R."/>
            <person name="Reinhardt R."/>
            <person name="Goesmann A."/>
            <person name="Kraft T."/>
            <person name="Schulz B."/>
            <person name="Stadler P.F."/>
            <person name="Schmidt T."/>
            <person name="Gabaldon T."/>
            <person name="Lehrach H."/>
            <person name="Weisshaar B."/>
            <person name="Himmelbauer H."/>
        </authorList>
    </citation>
    <scope>NUCLEOTIDE SEQUENCE [LARGE SCALE GENOMIC DNA]</scope>
    <source>
        <tissue evidence="1">Taproot</tissue>
    </source>
</reference>
<evidence type="ECO:0000313" key="1">
    <source>
        <dbReference type="EMBL" id="KMS65164.1"/>
    </source>
</evidence>
<evidence type="ECO:0000313" key="2">
    <source>
        <dbReference type="Proteomes" id="UP000035740"/>
    </source>
</evidence>
<sequence>MHSVEQARLLRLSNAKLQAELNSRVTWIMAEYSLECWDRLADILHYYYSDYPHRNIPDPNAWRLPHEKEFITPRLLNSYMSARGLI</sequence>
<keyword evidence="2" id="KW-1185">Reference proteome</keyword>
<proteinExistence type="predicted"/>
<dbReference type="Proteomes" id="UP000035740">
    <property type="component" value="Unassembled WGS sequence"/>
</dbReference>
<dbReference type="Gramene" id="KMS65164">
    <property type="protein sequence ID" value="KMS65164"/>
    <property type="gene ID" value="BVRB_038760"/>
</dbReference>
<dbReference type="EMBL" id="KQ113503">
    <property type="protein sequence ID" value="KMS65164.1"/>
    <property type="molecule type" value="Genomic_DNA"/>
</dbReference>
<accession>A0A0J7YNL3</accession>
<organism evidence="1 2">
    <name type="scientific">Beta vulgaris subsp. vulgaris</name>
    <name type="common">Beet</name>
    <dbReference type="NCBI Taxonomy" id="3555"/>
    <lineage>
        <taxon>Eukaryota</taxon>
        <taxon>Viridiplantae</taxon>
        <taxon>Streptophyta</taxon>
        <taxon>Embryophyta</taxon>
        <taxon>Tracheophyta</taxon>
        <taxon>Spermatophyta</taxon>
        <taxon>Magnoliopsida</taxon>
        <taxon>eudicotyledons</taxon>
        <taxon>Gunneridae</taxon>
        <taxon>Pentapetalae</taxon>
        <taxon>Caryophyllales</taxon>
        <taxon>Chenopodiaceae</taxon>
        <taxon>Betoideae</taxon>
        <taxon>Beta</taxon>
    </lineage>
</organism>
<feature type="non-terminal residue" evidence="1">
    <location>
        <position position="86"/>
    </location>
</feature>